<dbReference type="AlphaFoldDB" id="A0A2S2PXJ6"/>
<evidence type="ECO:0000313" key="5">
    <source>
        <dbReference type="RefSeq" id="XP_025423055.1"/>
    </source>
</evidence>
<reference evidence="1" key="1">
    <citation type="submission" date="2018-04" db="EMBL/GenBank/DDBJ databases">
        <title>Transcriptome assembly of Sipha flava.</title>
        <authorList>
            <person name="Scully E.D."/>
            <person name="Geib S.M."/>
            <person name="Palmer N.A."/>
            <person name="Koch K."/>
            <person name="Bradshaw J."/>
            <person name="Heng-Moss T."/>
            <person name="Sarath G."/>
        </authorList>
    </citation>
    <scope>NUCLEOTIDE SEQUENCE</scope>
</reference>
<organism evidence="1">
    <name type="scientific">Sipha flava</name>
    <name type="common">yellow sugarcane aphid</name>
    <dbReference type="NCBI Taxonomy" id="143950"/>
    <lineage>
        <taxon>Eukaryota</taxon>
        <taxon>Metazoa</taxon>
        <taxon>Ecdysozoa</taxon>
        <taxon>Arthropoda</taxon>
        <taxon>Hexapoda</taxon>
        <taxon>Insecta</taxon>
        <taxon>Pterygota</taxon>
        <taxon>Neoptera</taxon>
        <taxon>Paraneoptera</taxon>
        <taxon>Hemiptera</taxon>
        <taxon>Sternorrhyncha</taxon>
        <taxon>Aphidomorpha</taxon>
        <taxon>Aphidoidea</taxon>
        <taxon>Aphididae</taxon>
        <taxon>Sipha</taxon>
    </lineage>
</organism>
<evidence type="ECO:0000313" key="2">
    <source>
        <dbReference type="Proteomes" id="UP000694846"/>
    </source>
</evidence>
<dbReference type="Gene3D" id="3.40.220.10">
    <property type="entry name" value="Leucine Aminopeptidase, subunit E, domain 1"/>
    <property type="match status" value="1"/>
</dbReference>
<reference evidence="3 4" key="2">
    <citation type="submission" date="2025-04" db="UniProtKB">
        <authorList>
            <consortium name="RefSeq"/>
        </authorList>
    </citation>
    <scope>IDENTIFICATION</scope>
    <source>
        <tissue evidence="3 4">Whole body</tissue>
    </source>
</reference>
<dbReference type="GeneID" id="112692558"/>
<dbReference type="OrthoDB" id="6629458at2759"/>
<dbReference type="PANTHER" id="PTHR12521:SF0">
    <property type="entry name" value="ADP-RIBOSE GLYCOHYDROLASE OARD1"/>
    <property type="match status" value="1"/>
</dbReference>
<evidence type="ECO:0000313" key="4">
    <source>
        <dbReference type="RefSeq" id="XP_025423054.1"/>
    </source>
</evidence>
<dbReference type="GO" id="GO:0140291">
    <property type="term" value="P:peptidyl-glutamate ADP-deribosylation"/>
    <property type="evidence" value="ECO:0007669"/>
    <property type="project" value="TreeGrafter"/>
</dbReference>
<name>A0A2S2PXJ6_9HEMI</name>
<dbReference type="SUPFAM" id="SSF52949">
    <property type="entry name" value="Macro domain-like"/>
    <property type="match status" value="1"/>
</dbReference>
<dbReference type="EMBL" id="GGMS01000881">
    <property type="protein sequence ID" value="MBY70084.1"/>
    <property type="molecule type" value="Transcribed_RNA"/>
</dbReference>
<sequence length="323" mass="37589">MEPKSESDHKNIIEEVNTFIFDMPVEYSLGHCVASDMRMSAGIAIYFKSIFERVGELMDQRPDVGNVAFLQQNDRFIYYLISKKLSNGKPTYKSLTAAITKLRDFIVIHGVKKLAIPRIGCGLDKLDWCIVKNIIKCLFQGVGCEIKVCHFTQNMSNEKDLLQINHPTVLRMSSQNIKDIKKREFEKLNIILYSLNTSLPVYWDKHFQSVNEKYYFKLQYYKDNKIKLEAGQCLHYETIEAHIYVIIINENKINHFSYQNLEKGLIKIKSMIKDIQWHPTFVVHKVNNPIFEKLINQKIISLICSVFLNLTPCVIIEISNVNN</sequence>
<gene>
    <name evidence="3 4 5 6" type="primary">LOC112692558</name>
    <name evidence="1" type="ORF">g.11166</name>
</gene>
<proteinExistence type="predicted"/>
<evidence type="ECO:0000313" key="6">
    <source>
        <dbReference type="RefSeq" id="XP_025423056.1"/>
    </source>
</evidence>
<dbReference type="RefSeq" id="XP_025423056.1">
    <property type="nucleotide sequence ID" value="XM_025567271.1"/>
</dbReference>
<accession>A0A2S2PXJ6</accession>
<dbReference type="RefSeq" id="XP_025423055.1">
    <property type="nucleotide sequence ID" value="XM_025567270.1"/>
</dbReference>
<dbReference type="InterPro" id="IPR043472">
    <property type="entry name" value="Macro_dom-like"/>
</dbReference>
<dbReference type="RefSeq" id="XP_025423053.1">
    <property type="nucleotide sequence ID" value="XM_025567268.1"/>
</dbReference>
<protein>
    <submittedName>
        <fullName evidence="1">O-acetyl-ADP-ribose deacetylase</fullName>
    </submittedName>
    <submittedName>
        <fullName evidence="3 4">Uncharacterized protein LOC112692558</fullName>
    </submittedName>
</protein>
<dbReference type="PANTHER" id="PTHR12521">
    <property type="entry name" value="PROTEIN C6ORF130"/>
    <property type="match status" value="1"/>
</dbReference>
<dbReference type="RefSeq" id="XP_025423054.1">
    <property type="nucleotide sequence ID" value="XM_025567269.1"/>
</dbReference>
<evidence type="ECO:0000313" key="3">
    <source>
        <dbReference type="RefSeq" id="XP_025423053.1"/>
    </source>
</evidence>
<dbReference type="CDD" id="cd02901">
    <property type="entry name" value="Macro_Poa1p-like"/>
    <property type="match status" value="1"/>
</dbReference>
<evidence type="ECO:0000313" key="1">
    <source>
        <dbReference type="EMBL" id="MBY70084.1"/>
    </source>
</evidence>
<dbReference type="Proteomes" id="UP000694846">
    <property type="component" value="Unplaced"/>
</dbReference>
<keyword evidence="2" id="KW-1185">Reference proteome</keyword>
<dbReference type="InterPro" id="IPR050892">
    <property type="entry name" value="ADP-ribose_metab_enzymes"/>
</dbReference>